<organism evidence="1">
    <name type="scientific">marine sediment metagenome</name>
    <dbReference type="NCBI Taxonomy" id="412755"/>
    <lineage>
        <taxon>unclassified sequences</taxon>
        <taxon>metagenomes</taxon>
        <taxon>ecological metagenomes</taxon>
    </lineage>
</organism>
<dbReference type="AlphaFoldDB" id="X1HFN1"/>
<comment type="caution">
    <text evidence="1">The sequence shown here is derived from an EMBL/GenBank/DDBJ whole genome shotgun (WGS) entry which is preliminary data.</text>
</comment>
<accession>X1HFN1</accession>
<sequence>PSVIEAILDIRGSSLGWYTRDTGTVGCSPGYEVHFGINSIGLINVLAKDIGLLPDWQQKVWAGYNVPPDGKVSAELLMSQMQAKPASTQAPEDYLSSGIVLLNKLIRDKFGVSVFKDHADANKLLKRIHRFRAVTKQGLFELAKDVYRFVGERIDTEEIKKVVNPKKDEKWGQLKSL</sequence>
<reference evidence="1" key="1">
    <citation type="journal article" date="2014" name="Front. Microbiol.">
        <title>High frequency of phylogenetically diverse reductive dehalogenase-homologous genes in deep subseafloor sedimentary metagenomes.</title>
        <authorList>
            <person name="Kawai M."/>
            <person name="Futagami T."/>
            <person name="Toyoda A."/>
            <person name="Takaki Y."/>
            <person name="Nishi S."/>
            <person name="Hori S."/>
            <person name="Arai W."/>
            <person name="Tsubouchi T."/>
            <person name="Morono Y."/>
            <person name="Uchiyama I."/>
            <person name="Ito T."/>
            <person name="Fujiyama A."/>
            <person name="Inagaki F."/>
            <person name="Takami H."/>
        </authorList>
    </citation>
    <scope>NUCLEOTIDE SEQUENCE</scope>
    <source>
        <strain evidence="1">Expedition CK06-06</strain>
    </source>
</reference>
<name>X1HFN1_9ZZZZ</name>
<proteinExistence type="predicted"/>
<protein>
    <submittedName>
        <fullName evidence="1">Uncharacterized protein</fullName>
    </submittedName>
</protein>
<feature type="non-terminal residue" evidence="1">
    <location>
        <position position="1"/>
    </location>
</feature>
<gene>
    <name evidence="1" type="ORF">S03H2_48909</name>
</gene>
<dbReference type="EMBL" id="BARU01030874">
    <property type="protein sequence ID" value="GAH68237.1"/>
    <property type="molecule type" value="Genomic_DNA"/>
</dbReference>
<evidence type="ECO:0000313" key="1">
    <source>
        <dbReference type="EMBL" id="GAH68237.1"/>
    </source>
</evidence>